<dbReference type="AlphaFoldDB" id="A0A821TYY6"/>
<name>A0A821TYY6_9BILA</name>
<sequence>LMKHSQCFDVAVGYNDELAMASKDYKIYVYKLGEGLETAAPSSDINQNYC</sequence>
<gene>
    <name evidence="1" type="ORF">QYT958_LOCUS29584</name>
</gene>
<evidence type="ECO:0000313" key="2">
    <source>
        <dbReference type="Proteomes" id="UP000663848"/>
    </source>
</evidence>
<dbReference type="Proteomes" id="UP000663848">
    <property type="component" value="Unassembled WGS sequence"/>
</dbReference>
<dbReference type="EMBL" id="CAJOBR010008779">
    <property type="protein sequence ID" value="CAF4884107.1"/>
    <property type="molecule type" value="Genomic_DNA"/>
</dbReference>
<evidence type="ECO:0000313" key="1">
    <source>
        <dbReference type="EMBL" id="CAF4884107.1"/>
    </source>
</evidence>
<organism evidence="1 2">
    <name type="scientific">Rotaria socialis</name>
    <dbReference type="NCBI Taxonomy" id="392032"/>
    <lineage>
        <taxon>Eukaryota</taxon>
        <taxon>Metazoa</taxon>
        <taxon>Spiralia</taxon>
        <taxon>Gnathifera</taxon>
        <taxon>Rotifera</taxon>
        <taxon>Eurotatoria</taxon>
        <taxon>Bdelloidea</taxon>
        <taxon>Philodinida</taxon>
        <taxon>Philodinidae</taxon>
        <taxon>Rotaria</taxon>
    </lineage>
</organism>
<feature type="non-terminal residue" evidence="1">
    <location>
        <position position="1"/>
    </location>
</feature>
<protein>
    <submittedName>
        <fullName evidence="1">Uncharacterized protein</fullName>
    </submittedName>
</protein>
<comment type="caution">
    <text evidence="1">The sequence shown here is derived from an EMBL/GenBank/DDBJ whole genome shotgun (WGS) entry which is preliminary data.</text>
</comment>
<accession>A0A821TYY6</accession>
<proteinExistence type="predicted"/>
<reference evidence="1" key="1">
    <citation type="submission" date="2021-02" db="EMBL/GenBank/DDBJ databases">
        <authorList>
            <person name="Nowell W R."/>
        </authorList>
    </citation>
    <scope>NUCLEOTIDE SEQUENCE</scope>
</reference>